<sequence>MRDDTIDTRRRDTLALLGLGTLAPLGTLGTLGMLTSGAARAADFPARPVTLIVPFAAGGATDTLVRTLADSASKTLGQPVVVENKPGAAGVLGANVVARARPDGYTLTVIPEPVFRLPHLQKTQYDPLRDFTYVIHLTGYTLGVAARADAPWKSWQEMIDDARRRPGKISYGSTGTNGTMHVTMEEIGQKLGVQFNHVPYKGESEIIAALMGGHIDLGVTAGGIGPYVDSARARWLVLWTAEHSRRWPRVPTLRDVGVDIVSTSPFGIAGPRDMDAQAVQVLHDAFRKALNEPAMQKLLERLDQENAYLNSADYAAFARQRYESQGKLVKRLGLTANP</sequence>
<proteinExistence type="inferred from homology"/>
<evidence type="ECO:0000313" key="6">
    <source>
        <dbReference type="Proteomes" id="UP000623307"/>
    </source>
</evidence>
<evidence type="ECO:0000313" key="5">
    <source>
        <dbReference type="Proteomes" id="UP000256862"/>
    </source>
</evidence>
<dbReference type="Gene3D" id="3.40.190.10">
    <property type="entry name" value="Periplasmic binding protein-like II"/>
    <property type="match status" value="1"/>
</dbReference>
<keyword evidence="6" id="KW-1185">Reference proteome</keyword>
<dbReference type="EMBL" id="CP069811">
    <property type="protein sequence ID" value="QRQ90382.1"/>
    <property type="molecule type" value="Genomic_DNA"/>
</dbReference>
<reference evidence="4" key="1">
    <citation type="submission" date="2018-01" db="EMBL/GenBank/DDBJ databases">
        <authorList>
            <person name="Clerissi C."/>
        </authorList>
    </citation>
    <scope>NUCLEOTIDE SEQUENCE</scope>
    <source>
        <strain evidence="4">Cupriavidus oxalaticus LMG 2235</strain>
    </source>
</reference>
<dbReference type="EMBL" id="OGUS01000143">
    <property type="protein sequence ID" value="SPC24349.1"/>
    <property type="molecule type" value="Genomic_DNA"/>
</dbReference>
<dbReference type="EMBL" id="OGUS01000033">
    <property type="protein sequence ID" value="SPC05667.1"/>
    <property type="molecule type" value="Genomic_DNA"/>
</dbReference>
<dbReference type="RefSeq" id="WP_063239204.1">
    <property type="nucleotide sequence ID" value="NZ_CP069809.1"/>
</dbReference>
<reference evidence="2 6" key="3">
    <citation type="submission" date="2021-02" db="EMBL/GenBank/DDBJ databases">
        <title>Complete Genome Sequence of Cupriavidus oxalaticus Strain Ox1, a Soil Oxalate-Degrading Species.</title>
        <authorList>
            <person name="Palmieri F."/>
            <person name="Udriet P."/>
            <person name="Deuasquier M."/>
            <person name="Beaudoing E."/>
            <person name="Johnson S.L."/>
            <person name="Davenport K.W."/>
            <person name="Chain P.S."/>
            <person name="Bindschedler S."/>
            <person name="Junier P."/>
        </authorList>
    </citation>
    <scope>NUCLEOTIDE SEQUENCE [LARGE SCALE GENOMIC DNA]</scope>
    <source>
        <strain evidence="2 6">Ox1</strain>
    </source>
</reference>
<dbReference type="InterPro" id="IPR042100">
    <property type="entry name" value="Bug_dom1"/>
</dbReference>
<accession>A0A375GM44</accession>
<dbReference type="AlphaFoldDB" id="A0A375GM44"/>
<reference evidence="5" key="2">
    <citation type="submission" date="2018-01" db="EMBL/GenBank/DDBJ databases">
        <authorList>
            <person name="Gaut B.S."/>
            <person name="Morton B.R."/>
            <person name="Clegg M.T."/>
            <person name="Duvall M.R."/>
        </authorList>
    </citation>
    <scope>NUCLEOTIDE SEQUENCE [LARGE SCALE GENOMIC DNA]</scope>
</reference>
<evidence type="ECO:0000313" key="4">
    <source>
        <dbReference type="EMBL" id="SPC24349.1"/>
    </source>
</evidence>
<name>A0A375GM44_9BURK</name>
<dbReference type="PANTHER" id="PTHR42928">
    <property type="entry name" value="TRICARBOXYLATE-BINDING PROTEIN"/>
    <property type="match status" value="1"/>
</dbReference>
<gene>
    <name evidence="4" type="ORF">CO2235_MP80229</name>
    <name evidence="3" type="ORF">CO2235_U300003</name>
    <name evidence="2" type="ORF">JTE92_06790</name>
</gene>
<protein>
    <submittedName>
        <fullName evidence="2">Tripartite tricarboxylate transporter substrate binding protein</fullName>
    </submittedName>
</protein>
<comment type="similarity">
    <text evidence="1">Belongs to the UPF0065 (bug) family.</text>
</comment>
<organism evidence="4">
    <name type="scientific">Cupriavidus oxalaticus</name>
    <dbReference type="NCBI Taxonomy" id="96344"/>
    <lineage>
        <taxon>Bacteria</taxon>
        <taxon>Pseudomonadati</taxon>
        <taxon>Pseudomonadota</taxon>
        <taxon>Betaproteobacteria</taxon>
        <taxon>Burkholderiales</taxon>
        <taxon>Burkholderiaceae</taxon>
        <taxon>Cupriavidus</taxon>
    </lineage>
</organism>
<dbReference type="Proteomes" id="UP000623307">
    <property type="component" value="Chromosome 1"/>
</dbReference>
<dbReference type="OrthoDB" id="8678477at2"/>
<dbReference type="Proteomes" id="UP000256862">
    <property type="component" value="Plasmid CO2235_mp"/>
</dbReference>
<dbReference type="CDD" id="cd07012">
    <property type="entry name" value="PBP2_Bug_TTT"/>
    <property type="match status" value="1"/>
</dbReference>
<dbReference type="PANTHER" id="PTHR42928:SF5">
    <property type="entry name" value="BLR1237 PROTEIN"/>
    <property type="match status" value="1"/>
</dbReference>
<evidence type="ECO:0000313" key="2">
    <source>
        <dbReference type="EMBL" id="QRQ90382.1"/>
    </source>
</evidence>
<dbReference type="InterPro" id="IPR005064">
    <property type="entry name" value="BUG"/>
</dbReference>
<evidence type="ECO:0000256" key="1">
    <source>
        <dbReference type="ARBA" id="ARBA00006987"/>
    </source>
</evidence>
<evidence type="ECO:0000313" key="3">
    <source>
        <dbReference type="EMBL" id="SPC05667.1"/>
    </source>
</evidence>
<dbReference type="Gene3D" id="3.40.190.150">
    <property type="entry name" value="Bordetella uptake gene, domain 1"/>
    <property type="match status" value="1"/>
</dbReference>
<dbReference type="GeneID" id="303489219"/>
<dbReference type="SUPFAM" id="SSF53850">
    <property type="entry name" value="Periplasmic binding protein-like II"/>
    <property type="match status" value="1"/>
</dbReference>
<dbReference type="PIRSF" id="PIRSF017082">
    <property type="entry name" value="YflP"/>
    <property type="match status" value="1"/>
</dbReference>
<dbReference type="Pfam" id="PF03401">
    <property type="entry name" value="TctC"/>
    <property type="match status" value="1"/>
</dbReference>